<evidence type="ECO:0000313" key="1">
    <source>
        <dbReference type="EMBL" id="CAG8802223.1"/>
    </source>
</evidence>
<comment type="caution">
    <text evidence="1">The sequence shown here is derived from an EMBL/GenBank/DDBJ whole genome shotgun (WGS) entry which is preliminary data.</text>
</comment>
<dbReference type="EMBL" id="CAJVQC010061918">
    <property type="protein sequence ID" value="CAG8802223.1"/>
    <property type="molecule type" value="Genomic_DNA"/>
</dbReference>
<accession>A0ACA9RPG8</accession>
<proteinExistence type="predicted"/>
<feature type="non-terminal residue" evidence="1">
    <location>
        <position position="1"/>
    </location>
</feature>
<reference evidence="1" key="1">
    <citation type="submission" date="2021-06" db="EMBL/GenBank/DDBJ databases">
        <authorList>
            <person name="Kallberg Y."/>
            <person name="Tangrot J."/>
            <person name="Rosling A."/>
        </authorList>
    </citation>
    <scope>NUCLEOTIDE SEQUENCE</scope>
    <source>
        <strain evidence="1">MA461A</strain>
    </source>
</reference>
<name>A0ACA9RPG8_9GLOM</name>
<sequence length="77" mass="8787">RMGDFLLTWVKKVAEYISDLDGIDHAIMFVPSEVVFAKINENSFYEIIELALEKKVTICSPMLLAVVINQILWANKT</sequence>
<protein>
    <submittedName>
        <fullName evidence="1">36648_t:CDS:1</fullName>
    </submittedName>
</protein>
<keyword evidence="2" id="KW-1185">Reference proteome</keyword>
<dbReference type="Proteomes" id="UP000789920">
    <property type="component" value="Unassembled WGS sequence"/>
</dbReference>
<organism evidence="1 2">
    <name type="scientific">Racocetra persica</name>
    <dbReference type="NCBI Taxonomy" id="160502"/>
    <lineage>
        <taxon>Eukaryota</taxon>
        <taxon>Fungi</taxon>
        <taxon>Fungi incertae sedis</taxon>
        <taxon>Mucoromycota</taxon>
        <taxon>Glomeromycotina</taxon>
        <taxon>Glomeromycetes</taxon>
        <taxon>Diversisporales</taxon>
        <taxon>Gigasporaceae</taxon>
        <taxon>Racocetra</taxon>
    </lineage>
</organism>
<evidence type="ECO:0000313" key="2">
    <source>
        <dbReference type="Proteomes" id="UP000789920"/>
    </source>
</evidence>
<gene>
    <name evidence="1" type="ORF">RPERSI_LOCUS21268</name>
</gene>